<name>A0A1M5M2U0_9FLAO</name>
<keyword evidence="3" id="KW-0597">Phosphoprotein</keyword>
<keyword evidence="7" id="KW-0067">ATP-binding</keyword>
<dbReference type="InterPro" id="IPR003594">
    <property type="entry name" value="HATPase_dom"/>
</dbReference>
<keyword evidence="9" id="KW-1133">Transmembrane helix</keyword>
<feature type="domain" description="Histidine kinase" evidence="10">
    <location>
        <begin position="77"/>
        <end position="266"/>
    </location>
</feature>
<evidence type="ECO:0000256" key="1">
    <source>
        <dbReference type="ARBA" id="ARBA00000085"/>
    </source>
</evidence>
<dbReference type="InterPro" id="IPR050482">
    <property type="entry name" value="Sensor_HK_TwoCompSys"/>
</dbReference>
<dbReference type="InterPro" id="IPR005467">
    <property type="entry name" value="His_kinase_dom"/>
</dbReference>
<dbReference type="STRING" id="1089305.SAMN05444148_0788"/>
<evidence type="ECO:0000256" key="8">
    <source>
        <dbReference type="ARBA" id="ARBA00023012"/>
    </source>
</evidence>
<keyword evidence="8" id="KW-0902">Two-component regulatory system</keyword>
<dbReference type="PANTHER" id="PTHR24421:SF10">
    <property type="entry name" value="NITRATE_NITRITE SENSOR PROTEIN NARQ"/>
    <property type="match status" value="1"/>
</dbReference>
<organism evidence="11 12">
    <name type="scientific">Winogradskyella jejuensis</name>
    <dbReference type="NCBI Taxonomy" id="1089305"/>
    <lineage>
        <taxon>Bacteria</taxon>
        <taxon>Pseudomonadati</taxon>
        <taxon>Bacteroidota</taxon>
        <taxon>Flavobacteriia</taxon>
        <taxon>Flavobacteriales</taxon>
        <taxon>Flavobacteriaceae</taxon>
        <taxon>Winogradskyella</taxon>
    </lineage>
</organism>
<evidence type="ECO:0000256" key="5">
    <source>
        <dbReference type="ARBA" id="ARBA00022741"/>
    </source>
</evidence>
<sequence length="266" mass="30207">MVEKFPGEEGSVILVLLVATIFLALVTLGLILFFFFSRKKVIEKEREKANLKIEHQQKILQTSIAIQEEERKRIAQDLHDAISSKLNIVSLTTNVLLGDKEITKKQKETLEQILGITSTTLESSRKIAHDLLPPILEKFGLKAALEELFEEFSKNTNIDIQHDIEDFSLSESHQLHVFRIVQELINNSIRHGKADELVIFIQQKDSGYSLRYQDNGVGFDVDEVKQKAGIGLQNISSRVRILNGSLEFDSQINKGSTFLIRCKYGK</sequence>
<accession>A0A1M5M2U0</accession>
<dbReference type="Gene3D" id="1.20.5.1930">
    <property type="match status" value="1"/>
</dbReference>
<dbReference type="EC" id="2.7.13.3" evidence="2"/>
<evidence type="ECO:0000256" key="3">
    <source>
        <dbReference type="ARBA" id="ARBA00022553"/>
    </source>
</evidence>
<evidence type="ECO:0000313" key="12">
    <source>
        <dbReference type="Proteomes" id="UP000184522"/>
    </source>
</evidence>
<evidence type="ECO:0000256" key="9">
    <source>
        <dbReference type="SAM" id="Phobius"/>
    </source>
</evidence>
<feature type="transmembrane region" description="Helical" evidence="9">
    <location>
        <begin position="12"/>
        <end position="36"/>
    </location>
</feature>
<dbReference type="GO" id="GO:0046983">
    <property type="term" value="F:protein dimerization activity"/>
    <property type="evidence" value="ECO:0007669"/>
    <property type="project" value="InterPro"/>
</dbReference>
<keyword evidence="6 11" id="KW-0418">Kinase</keyword>
<dbReference type="EMBL" id="FQWS01000001">
    <property type="protein sequence ID" value="SHG71595.1"/>
    <property type="molecule type" value="Genomic_DNA"/>
</dbReference>
<dbReference type="SMART" id="SM00387">
    <property type="entry name" value="HATPase_c"/>
    <property type="match status" value="1"/>
</dbReference>
<dbReference type="SUPFAM" id="SSF55874">
    <property type="entry name" value="ATPase domain of HSP90 chaperone/DNA topoisomerase II/histidine kinase"/>
    <property type="match status" value="1"/>
</dbReference>
<proteinExistence type="predicted"/>
<dbReference type="CDD" id="cd16917">
    <property type="entry name" value="HATPase_UhpB-NarQ-NarX-like"/>
    <property type="match status" value="1"/>
</dbReference>
<dbReference type="PANTHER" id="PTHR24421">
    <property type="entry name" value="NITRATE/NITRITE SENSOR PROTEIN NARX-RELATED"/>
    <property type="match status" value="1"/>
</dbReference>
<dbReference type="AlphaFoldDB" id="A0A1M5M2U0"/>
<keyword evidence="4" id="KW-0808">Transferase</keyword>
<dbReference type="InterPro" id="IPR036890">
    <property type="entry name" value="HATPase_C_sf"/>
</dbReference>
<dbReference type="GO" id="GO:0016020">
    <property type="term" value="C:membrane"/>
    <property type="evidence" value="ECO:0007669"/>
    <property type="project" value="InterPro"/>
</dbReference>
<dbReference type="GO" id="GO:0000155">
    <property type="term" value="F:phosphorelay sensor kinase activity"/>
    <property type="evidence" value="ECO:0007669"/>
    <property type="project" value="InterPro"/>
</dbReference>
<keyword evidence="9" id="KW-0472">Membrane</keyword>
<dbReference type="Pfam" id="PF02518">
    <property type="entry name" value="HATPase_c"/>
    <property type="match status" value="1"/>
</dbReference>
<evidence type="ECO:0000256" key="6">
    <source>
        <dbReference type="ARBA" id="ARBA00022777"/>
    </source>
</evidence>
<evidence type="ECO:0000313" key="11">
    <source>
        <dbReference type="EMBL" id="SHG71595.1"/>
    </source>
</evidence>
<evidence type="ECO:0000256" key="4">
    <source>
        <dbReference type="ARBA" id="ARBA00022679"/>
    </source>
</evidence>
<keyword evidence="12" id="KW-1185">Reference proteome</keyword>
<dbReference type="InterPro" id="IPR011712">
    <property type="entry name" value="Sig_transdc_His_kin_sub3_dim/P"/>
</dbReference>
<keyword evidence="9" id="KW-0812">Transmembrane</keyword>
<gene>
    <name evidence="11" type="ORF">SAMN05444148_0788</name>
</gene>
<dbReference type="Gene3D" id="3.30.565.10">
    <property type="entry name" value="Histidine kinase-like ATPase, C-terminal domain"/>
    <property type="match status" value="1"/>
</dbReference>
<reference evidence="12" key="1">
    <citation type="submission" date="2016-11" db="EMBL/GenBank/DDBJ databases">
        <authorList>
            <person name="Varghese N."/>
            <person name="Submissions S."/>
        </authorList>
    </citation>
    <scope>NUCLEOTIDE SEQUENCE [LARGE SCALE GENOMIC DNA]</scope>
    <source>
        <strain evidence="12">DSM 25330</strain>
    </source>
</reference>
<dbReference type="PROSITE" id="PS50109">
    <property type="entry name" value="HIS_KIN"/>
    <property type="match status" value="1"/>
</dbReference>
<keyword evidence="5" id="KW-0547">Nucleotide-binding</keyword>
<dbReference type="Proteomes" id="UP000184522">
    <property type="component" value="Unassembled WGS sequence"/>
</dbReference>
<evidence type="ECO:0000259" key="10">
    <source>
        <dbReference type="PROSITE" id="PS50109"/>
    </source>
</evidence>
<evidence type="ECO:0000256" key="2">
    <source>
        <dbReference type="ARBA" id="ARBA00012438"/>
    </source>
</evidence>
<dbReference type="GO" id="GO:0005524">
    <property type="term" value="F:ATP binding"/>
    <property type="evidence" value="ECO:0007669"/>
    <property type="project" value="UniProtKB-KW"/>
</dbReference>
<dbReference type="OrthoDB" id="9778366at2"/>
<evidence type="ECO:0000256" key="7">
    <source>
        <dbReference type="ARBA" id="ARBA00022840"/>
    </source>
</evidence>
<comment type="catalytic activity">
    <reaction evidence="1">
        <text>ATP + protein L-histidine = ADP + protein N-phospho-L-histidine.</text>
        <dbReference type="EC" id="2.7.13.3"/>
    </reaction>
</comment>
<protein>
    <recommendedName>
        <fullName evidence="2">histidine kinase</fullName>
        <ecNumber evidence="2">2.7.13.3</ecNumber>
    </recommendedName>
</protein>
<dbReference type="Pfam" id="PF07730">
    <property type="entry name" value="HisKA_3"/>
    <property type="match status" value="1"/>
</dbReference>